<evidence type="ECO:0000256" key="7">
    <source>
        <dbReference type="PIRSR" id="PIRSR037913-1"/>
    </source>
</evidence>
<evidence type="ECO:0000256" key="9">
    <source>
        <dbReference type="PIRSR" id="PIRSR037913-3"/>
    </source>
</evidence>
<evidence type="ECO:0000313" key="12">
    <source>
        <dbReference type="EMBL" id="CAL5027657.1"/>
    </source>
</evidence>
<proteinExistence type="inferred from homology"/>
<feature type="region of interest" description="Disordered" evidence="10">
    <location>
        <begin position="349"/>
        <end position="399"/>
    </location>
</feature>
<feature type="compositionally biased region" description="Acidic residues" evidence="10">
    <location>
        <begin position="384"/>
        <end position="399"/>
    </location>
</feature>
<name>A0ABC9CXV7_9POAL</name>
<keyword evidence="13" id="KW-1185">Reference proteome</keyword>
<feature type="binding site" evidence="9">
    <location>
        <position position="108"/>
    </location>
    <ligand>
        <name>a divalent metal cation</name>
        <dbReference type="ChEBI" id="CHEBI:60240"/>
    </ligand>
</feature>
<keyword evidence="6" id="KW-0539">Nucleus</keyword>
<evidence type="ECO:0000256" key="3">
    <source>
        <dbReference type="ARBA" id="ARBA00022801"/>
    </source>
</evidence>
<evidence type="ECO:0000256" key="5">
    <source>
        <dbReference type="ARBA" id="ARBA00048287"/>
    </source>
</evidence>
<dbReference type="PIRSF" id="PIRSF037913">
    <property type="entry name" value="His_deacetylse_1"/>
    <property type="match status" value="1"/>
</dbReference>
<evidence type="ECO:0000256" key="4">
    <source>
        <dbReference type="ARBA" id="ARBA00022853"/>
    </source>
</evidence>
<feature type="domain" description="Histone deacetylase" evidence="11">
    <location>
        <begin position="27"/>
        <end position="248"/>
    </location>
</feature>
<dbReference type="InterPro" id="IPR000286">
    <property type="entry name" value="HDACs"/>
</dbReference>
<dbReference type="InterPro" id="IPR003084">
    <property type="entry name" value="HDAC_I/II"/>
</dbReference>
<evidence type="ECO:0000256" key="1">
    <source>
        <dbReference type="ARBA" id="ARBA00001947"/>
    </source>
</evidence>
<dbReference type="Proteomes" id="UP001497457">
    <property type="component" value="Chromosome 30rd"/>
</dbReference>
<dbReference type="EC" id="3.5.1.98" evidence="2 6"/>
<feature type="binding site" evidence="8">
    <location>
        <position position="234"/>
    </location>
    <ligand>
        <name>substrate</name>
    </ligand>
</feature>
<evidence type="ECO:0000256" key="6">
    <source>
        <dbReference type="PIRNR" id="PIRNR037913"/>
    </source>
</evidence>
<evidence type="ECO:0000256" key="2">
    <source>
        <dbReference type="ARBA" id="ARBA00012111"/>
    </source>
</evidence>
<keyword evidence="6" id="KW-0805">Transcription regulation</keyword>
<dbReference type="SUPFAM" id="SSF52768">
    <property type="entry name" value="Arginase/deacetylase"/>
    <property type="match status" value="1"/>
</dbReference>
<reference evidence="12" key="1">
    <citation type="submission" date="2024-10" db="EMBL/GenBank/DDBJ databases">
        <authorList>
            <person name="Ryan C."/>
        </authorList>
    </citation>
    <scope>NUCLEOTIDE SEQUENCE [LARGE SCALE GENOMIC DNA]</scope>
</reference>
<dbReference type="GO" id="GO:0141221">
    <property type="term" value="F:histone deacetylase activity, hydrolytic mechanism"/>
    <property type="evidence" value="ECO:0007669"/>
    <property type="project" value="UniProtKB-EC"/>
</dbReference>
<keyword evidence="9" id="KW-0479">Metal-binding</keyword>
<dbReference type="Gene3D" id="3.40.800.20">
    <property type="entry name" value="Histone deacetylase domain"/>
    <property type="match status" value="1"/>
</dbReference>
<keyword evidence="3 6" id="KW-0378">Hydrolase</keyword>
<feature type="binding site" evidence="9">
    <location>
        <position position="106"/>
    </location>
    <ligand>
        <name>a divalent metal cation</name>
        <dbReference type="ChEBI" id="CHEBI:60240"/>
    </ligand>
</feature>
<feature type="binding site" evidence="8">
    <location>
        <position position="79"/>
    </location>
    <ligand>
        <name>substrate</name>
    </ligand>
</feature>
<comment type="subcellular location">
    <subcellularLocation>
        <location evidence="6">Nucleus</location>
    </subcellularLocation>
</comment>
<dbReference type="PANTHER" id="PTHR10625">
    <property type="entry name" value="HISTONE DEACETYLASE HDAC1-RELATED"/>
    <property type="match status" value="1"/>
</dbReference>
<dbReference type="AlphaFoldDB" id="A0ABC9CXV7"/>
<dbReference type="InterPro" id="IPR037138">
    <property type="entry name" value="His_deacetylse_dom_sf"/>
</dbReference>
<evidence type="ECO:0000256" key="8">
    <source>
        <dbReference type="PIRSR" id="PIRSR037913-2"/>
    </source>
</evidence>
<sequence>MLEFSLLQTTLPDFANATMKYMPHNLGEDCPVFDNLFEFCQIYAGGTLDAARRLNHKTCDIAINWAGGLHHAKKCEASGFCYINDLVLGILELLKYHARVLYIDIDVHHGDGVEEAFYFTDRVMTVSFHKYGDLFFPGTGDIKDRGEREGKYYAINIPLKDGIDDSSFTRLFKTIIAKVVETYLPGAIVLQCGADSLARDRLGCFNLSIEGHAECVKFVKKFNIPLLVTGGGGYTKENVARCWAVETGVLLETELPNEIPNNDYIEYFAEIFLIISCIVFHAMEFYFGIFFPEIPNNDYIEYFAPDYTLKVPNLNMDNLNSKTYLGSIKMQVMESLRSIQHAPGVQMQEVPPDFYIPDFDEDEMDPDERVDQHTQDKQIHRDDEYYEGDNDNDHDDGTR</sequence>
<gene>
    <name evidence="12" type="ORF">URODEC1_LOCUS79494</name>
</gene>
<accession>A0ABC9CXV7</accession>
<dbReference type="Pfam" id="PF00850">
    <property type="entry name" value="Hist_deacetyl"/>
    <property type="match status" value="1"/>
</dbReference>
<dbReference type="InterPro" id="IPR023696">
    <property type="entry name" value="Ureohydrolase_dom_sf"/>
</dbReference>
<comment type="catalytic activity">
    <reaction evidence="5 6">
        <text>N(6)-acetyl-L-lysyl-[histone] + H2O = L-lysyl-[histone] + acetate</text>
        <dbReference type="Rhea" id="RHEA:58196"/>
        <dbReference type="Rhea" id="RHEA-COMP:9845"/>
        <dbReference type="Rhea" id="RHEA-COMP:11338"/>
        <dbReference type="ChEBI" id="CHEBI:15377"/>
        <dbReference type="ChEBI" id="CHEBI:29969"/>
        <dbReference type="ChEBI" id="CHEBI:30089"/>
        <dbReference type="ChEBI" id="CHEBI:61930"/>
        <dbReference type="EC" id="3.5.1.98"/>
    </reaction>
</comment>
<dbReference type="PRINTS" id="PR01271">
    <property type="entry name" value="HISDACETLASE"/>
</dbReference>
<comment type="similarity">
    <text evidence="6">Belongs to the histone deacetylase family. HD Type 1 subfamily.</text>
</comment>
<feature type="binding site" evidence="9">
    <location>
        <position position="195"/>
    </location>
    <ligand>
        <name>a divalent metal cation</name>
        <dbReference type="ChEBI" id="CHEBI:60240"/>
    </ligand>
</feature>
<feature type="binding site" evidence="8">
    <location>
        <position position="29"/>
    </location>
    <ligand>
        <name>substrate</name>
    </ligand>
</feature>
<keyword evidence="4 6" id="KW-0156">Chromatin regulator</keyword>
<feature type="compositionally biased region" description="Basic and acidic residues" evidence="10">
    <location>
        <begin position="367"/>
        <end position="383"/>
    </location>
</feature>
<feature type="active site" description="Proton acceptor" evidence="7">
    <location>
        <position position="71"/>
    </location>
</feature>
<protein>
    <recommendedName>
        <fullName evidence="2 6">Histone deacetylase</fullName>
        <ecNumber evidence="2 6">3.5.1.98</ecNumber>
    </recommendedName>
</protein>
<dbReference type="PRINTS" id="PR01270">
    <property type="entry name" value="HDASUPER"/>
</dbReference>
<dbReference type="EMBL" id="OZ075140">
    <property type="protein sequence ID" value="CAL5027657.1"/>
    <property type="molecule type" value="Genomic_DNA"/>
</dbReference>
<dbReference type="InterPro" id="IPR023801">
    <property type="entry name" value="His_deacetylse_dom"/>
</dbReference>
<keyword evidence="6" id="KW-0804">Transcription</keyword>
<evidence type="ECO:0000256" key="10">
    <source>
        <dbReference type="SAM" id="MobiDB-lite"/>
    </source>
</evidence>
<comment type="cofactor">
    <cofactor evidence="1">
        <name>Zn(2+)</name>
        <dbReference type="ChEBI" id="CHEBI:29105"/>
    </cofactor>
</comment>
<dbReference type="GO" id="GO:0005634">
    <property type="term" value="C:nucleus"/>
    <property type="evidence" value="ECO:0007669"/>
    <property type="project" value="UniProtKB-SubCell"/>
</dbReference>
<evidence type="ECO:0000313" key="13">
    <source>
        <dbReference type="Proteomes" id="UP001497457"/>
    </source>
</evidence>
<dbReference type="PANTHER" id="PTHR10625:SF39">
    <property type="entry name" value="HISTONE DEACETYLASE 9"/>
    <property type="match status" value="1"/>
</dbReference>
<organism evidence="12 13">
    <name type="scientific">Urochloa decumbens</name>
    <dbReference type="NCBI Taxonomy" id="240449"/>
    <lineage>
        <taxon>Eukaryota</taxon>
        <taxon>Viridiplantae</taxon>
        <taxon>Streptophyta</taxon>
        <taxon>Embryophyta</taxon>
        <taxon>Tracheophyta</taxon>
        <taxon>Spermatophyta</taxon>
        <taxon>Magnoliopsida</taxon>
        <taxon>Liliopsida</taxon>
        <taxon>Poales</taxon>
        <taxon>Poaceae</taxon>
        <taxon>PACMAD clade</taxon>
        <taxon>Panicoideae</taxon>
        <taxon>Panicodae</taxon>
        <taxon>Paniceae</taxon>
        <taxon>Melinidinae</taxon>
        <taxon>Urochloa</taxon>
    </lineage>
</organism>
<evidence type="ECO:0000259" key="11">
    <source>
        <dbReference type="Pfam" id="PF00850"/>
    </source>
</evidence>